<accession>A0A6C0HCC7</accession>
<evidence type="ECO:0000313" key="1">
    <source>
        <dbReference type="EMBL" id="QHT78104.1"/>
    </source>
</evidence>
<name>A0A6C0HCC7_9ZZZZ</name>
<dbReference type="EMBL" id="MN739929">
    <property type="protein sequence ID" value="QHT78104.1"/>
    <property type="molecule type" value="Genomic_DNA"/>
</dbReference>
<sequence length="141" mass="16754">MDDTENITYYFDDIDDITCETESTNSELALLLNEFEQINANNSNSLYNEDDILSEIKNYELNYTIKQLLLICEYYGLTKQTKTAEYYGAKARTMKKNDIISLIIMYEKNVDNIETVMKRKELWFYLDSLKADKIMKKFVLW</sequence>
<reference evidence="1" key="1">
    <citation type="journal article" date="2020" name="Nature">
        <title>Giant virus diversity and host interactions through global metagenomics.</title>
        <authorList>
            <person name="Schulz F."/>
            <person name="Roux S."/>
            <person name="Paez-Espino D."/>
            <person name="Jungbluth S."/>
            <person name="Walsh D.A."/>
            <person name="Denef V.J."/>
            <person name="McMahon K.D."/>
            <person name="Konstantinidis K.T."/>
            <person name="Eloe-Fadrosh E.A."/>
            <person name="Kyrpides N.C."/>
            <person name="Woyke T."/>
        </authorList>
    </citation>
    <scope>NUCLEOTIDE SEQUENCE</scope>
    <source>
        <strain evidence="1">GVMAG-M-3300023179-91</strain>
    </source>
</reference>
<proteinExistence type="predicted"/>
<protein>
    <submittedName>
        <fullName evidence="1">Uncharacterized protein</fullName>
    </submittedName>
</protein>
<dbReference type="AlphaFoldDB" id="A0A6C0HCC7"/>
<organism evidence="1">
    <name type="scientific">viral metagenome</name>
    <dbReference type="NCBI Taxonomy" id="1070528"/>
    <lineage>
        <taxon>unclassified sequences</taxon>
        <taxon>metagenomes</taxon>
        <taxon>organismal metagenomes</taxon>
    </lineage>
</organism>